<keyword evidence="3" id="KW-1185">Reference proteome</keyword>
<keyword evidence="1" id="KW-0812">Transmembrane</keyword>
<gene>
    <name evidence="2" type="ORF">GCM10009559_77270</name>
</gene>
<proteinExistence type="predicted"/>
<feature type="transmembrane region" description="Helical" evidence="1">
    <location>
        <begin position="98"/>
        <end position="117"/>
    </location>
</feature>
<evidence type="ECO:0000313" key="3">
    <source>
        <dbReference type="Proteomes" id="UP001499967"/>
    </source>
</evidence>
<dbReference type="Proteomes" id="UP001499967">
    <property type="component" value="Unassembled WGS sequence"/>
</dbReference>
<protein>
    <submittedName>
        <fullName evidence="2">Uncharacterized protein</fullName>
    </submittedName>
</protein>
<evidence type="ECO:0000256" key="1">
    <source>
        <dbReference type="SAM" id="Phobius"/>
    </source>
</evidence>
<sequence length="122" mass="12872">MWAWQVLSALFLLAMGGIHLYLAMNGTGGILGVLFVLNFVGGLVLAAAVLFTRGWLLVVSSVVGLLFMAGTLLALVLALTVGLFGIRSSLSYDLAPTTLVVESLGTVVLLITTAVVLRRRRV</sequence>
<comment type="caution">
    <text evidence="2">The sequence shown here is derived from an EMBL/GenBank/DDBJ whole genome shotgun (WGS) entry which is preliminary data.</text>
</comment>
<name>A0ABN1NI49_9PSEU</name>
<dbReference type="EMBL" id="BAAAHP010000323">
    <property type="protein sequence ID" value="GAA0908202.1"/>
    <property type="molecule type" value="Genomic_DNA"/>
</dbReference>
<feature type="transmembrane region" description="Helical" evidence="1">
    <location>
        <begin position="63"/>
        <end position="86"/>
    </location>
</feature>
<evidence type="ECO:0000313" key="2">
    <source>
        <dbReference type="EMBL" id="GAA0908202.1"/>
    </source>
</evidence>
<accession>A0ABN1NI49</accession>
<organism evidence="2 3">
    <name type="scientific">Pseudonocardia zijingensis</name>
    <dbReference type="NCBI Taxonomy" id="153376"/>
    <lineage>
        <taxon>Bacteria</taxon>
        <taxon>Bacillati</taxon>
        <taxon>Actinomycetota</taxon>
        <taxon>Actinomycetes</taxon>
        <taxon>Pseudonocardiales</taxon>
        <taxon>Pseudonocardiaceae</taxon>
        <taxon>Pseudonocardia</taxon>
    </lineage>
</organism>
<keyword evidence="1" id="KW-0472">Membrane</keyword>
<reference evidence="2 3" key="1">
    <citation type="journal article" date="2019" name="Int. J. Syst. Evol. Microbiol.">
        <title>The Global Catalogue of Microorganisms (GCM) 10K type strain sequencing project: providing services to taxonomists for standard genome sequencing and annotation.</title>
        <authorList>
            <consortium name="The Broad Institute Genomics Platform"/>
            <consortium name="The Broad Institute Genome Sequencing Center for Infectious Disease"/>
            <person name="Wu L."/>
            <person name="Ma J."/>
        </authorList>
    </citation>
    <scope>NUCLEOTIDE SEQUENCE [LARGE SCALE GENOMIC DNA]</scope>
    <source>
        <strain evidence="2 3">JCM 11117</strain>
    </source>
</reference>
<keyword evidence="1" id="KW-1133">Transmembrane helix</keyword>
<feature type="transmembrane region" description="Helical" evidence="1">
    <location>
        <begin position="30"/>
        <end position="51"/>
    </location>
</feature>
<feature type="transmembrane region" description="Helical" evidence="1">
    <location>
        <begin position="7"/>
        <end position="24"/>
    </location>
</feature>